<dbReference type="Gene3D" id="2.60.120.590">
    <property type="entry name" value="Alpha-ketoglutarate-dependent dioxygenase AlkB-like"/>
    <property type="match status" value="1"/>
</dbReference>
<dbReference type="InterPro" id="IPR032857">
    <property type="entry name" value="ALKBH4"/>
</dbReference>
<proteinExistence type="predicted"/>
<comment type="caution">
    <text evidence="2">The sequence shown here is derived from an EMBL/GenBank/DDBJ whole genome shotgun (WGS) entry which is preliminary data.</text>
</comment>
<dbReference type="SUPFAM" id="SSF51197">
    <property type="entry name" value="Clavaminate synthase-like"/>
    <property type="match status" value="1"/>
</dbReference>
<dbReference type="RefSeq" id="WP_188415604.1">
    <property type="nucleotide sequence ID" value="NZ_BMDO01000003.1"/>
</dbReference>
<reference evidence="2" key="1">
    <citation type="journal article" date="2014" name="Int. J. Syst. Evol. Microbiol.">
        <title>Complete genome sequence of Corynebacterium casei LMG S-19264T (=DSM 44701T), isolated from a smear-ripened cheese.</title>
        <authorList>
            <consortium name="US DOE Joint Genome Institute (JGI-PGF)"/>
            <person name="Walter F."/>
            <person name="Albersmeier A."/>
            <person name="Kalinowski J."/>
            <person name="Ruckert C."/>
        </authorList>
    </citation>
    <scope>NUCLEOTIDE SEQUENCE</scope>
    <source>
        <strain evidence="2">CCM 8711</strain>
    </source>
</reference>
<evidence type="ECO:0000313" key="2">
    <source>
        <dbReference type="EMBL" id="GGI50448.1"/>
    </source>
</evidence>
<dbReference type="InterPro" id="IPR037151">
    <property type="entry name" value="AlkB-like_sf"/>
</dbReference>
<evidence type="ECO:0000259" key="1">
    <source>
        <dbReference type="PROSITE" id="PS51471"/>
    </source>
</evidence>
<organism evidence="2 3">
    <name type="scientific">Mucilaginibacter galii</name>
    <dbReference type="NCBI Taxonomy" id="2005073"/>
    <lineage>
        <taxon>Bacteria</taxon>
        <taxon>Pseudomonadati</taxon>
        <taxon>Bacteroidota</taxon>
        <taxon>Sphingobacteriia</taxon>
        <taxon>Sphingobacteriales</taxon>
        <taxon>Sphingobacteriaceae</taxon>
        <taxon>Mucilaginibacter</taxon>
    </lineage>
</organism>
<sequence length="216" mass="24645">MKSTDNYDLFNPVPDYASNPLVQKGTQNDCAQTTIPGLIYLDNFIDSAKEQELIREINLQPWLTDIKRRVQHYGWRYDYKARGIDYSMFLGKLPLWAEEIAKKLVAYNLIKDEPDQVIVNEYLPGQGIAGHVDCAPCFGDTIVSLSLASNCTMDFINLKTKEKIENVLKQRSVAAISGEARYDWTHGIAARLADQIDGKRINRELRISLTFRKVML</sequence>
<dbReference type="AlphaFoldDB" id="A0A917N134"/>
<keyword evidence="3" id="KW-1185">Reference proteome</keyword>
<feature type="domain" description="Fe2OG dioxygenase" evidence="1">
    <location>
        <begin position="113"/>
        <end position="215"/>
    </location>
</feature>
<name>A0A917N134_9SPHI</name>
<dbReference type="EMBL" id="BMDO01000003">
    <property type="protein sequence ID" value="GGI50448.1"/>
    <property type="molecule type" value="Genomic_DNA"/>
</dbReference>
<gene>
    <name evidence="2" type="ORF">GCM10011425_16600</name>
</gene>
<dbReference type="PANTHER" id="PTHR12463">
    <property type="entry name" value="OXYGENASE-RELATED"/>
    <property type="match status" value="1"/>
</dbReference>
<dbReference type="Proteomes" id="UP000662074">
    <property type="component" value="Unassembled WGS sequence"/>
</dbReference>
<accession>A0A917N134</accession>
<dbReference type="GO" id="GO:0070988">
    <property type="term" value="P:demethylation"/>
    <property type="evidence" value="ECO:0007669"/>
    <property type="project" value="InterPro"/>
</dbReference>
<dbReference type="GO" id="GO:0051213">
    <property type="term" value="F:dioxygenase activity"/>
    <property type="evidence" value="ECO:0007669"/>
    <property type="project" value="UniProtKB-KW"/>
</dbReference>
<dbReference type="GO" id="GO:0032451">
    <property type="term" value="F:demethylase activity"/>
    <property type="evidence" value="ECO:0007669"/>
    <property type="project" value="TreeGrafter"/>
</dbReference>
<keyword evidence="2" id="KW-0223">Dioxygenase</keyword>
<dbReference type="PROSITE" id="PS51471">
    <property type="entry name" value="FE2OG_OXY"/>
    <property type="match status" value="1"/>
</dbReference>
<keyword evidence="2" id="KW-0560">Oxidoreductase</keyword>
<dbReference type="InterPro" id="IPR005123">
    <property type="entry name" value="Oxoglu/Fe-dep_dioxygenase_dom"/>
</dbReference>
<evidence type="ECO:0000313" key="3">
    <source>
        <dbReference type="Proteomes" id="UP000662074"/>
    </source>
</evidence>
<dbReference type="Pfam" id="PF13532">
    <property type="entry name" value="2OG-FeII_Oxy_2"/>
    <property type="match status" value="1"/>
</dbReference>
<dbReference type="InterPro" id="IPR027450">
    <property type="entry name" value="AlkB-like"/>
</dbReference>
<reference evidence="2" key="2">
    <citation type="submission" date="2020-09" db="EMBL/GenBank/DDBJ databases">
        <authorList>
            <person name="Sun Q."/>
            <person name="Sedlacek I."/>
        </authorList>
    </citation>
    <scope>NUCLEOTIDE SEQUENCE</scope>
    <source>
        <strain evidence="2">CCM 8711</strain>
    </source>
</reference>
<protein>
    <submittedName>
        <fullName evidence="2">Alpha-ketoglutarate-dependent dioxygenase AlkB</fullName>
    </submittedName>
</protein>
<dbReference type="PANTHER" id="PTHR12463:SF1">
    <property type="entry name" value="2-OXOGLUTARATE AND FE-DEPENDENT OXYGENASE FAMILY PROTEIN"/>
    <property type="match status" value="1"/>
</dbReference>